<evidence type="ECO:0000313" key="7">
    <source>
        <dbReference type="EMBL" id="MBB5048306.1"/>
    </source>
</evidence>
<feature type="transmembrane region" description="Helical" evidence="6">
    <location>
        <begin position="12"/>
        <end position="30"/>
    </location>
</feature>
<name>A0A7W8E0W4_9BRAD</name>
<accession>A0A7W8E0W4</accession>
<dbReference type="PANTHER" id="PTHR31632">
    <property type="entry name" value="IRON TRANSPORTER FTH1"/>
    <property type="match status" value="1"/>
</dbReference>
<protein>
    <submittedName>
        <fullName evidence="7">High-affinity iron transporter</fullName>
    </submittedName>
</protein>
<reference evidence="7 8" key="1">
    <citation type="submission" date="2020-08" db="EMBL/GenBank/DDBJ databases">
        <title>Genomic Encyclopedia of Type Strains, Phase IV (KMG-IV): sequencing the most valuable type-strain genomes for metagenomic binning, comparative biology and taxonomic classification.</title>
        <authorList>
            <person name="Goeker M."/>
        </authorList>
    </citation>
    <scope>NUCLEOTIDE SEQUENCE [LARGE SCALE GENOMIC DNA]</scope>
    <source>
        <strain evidence="7 8">DSM 12706</strain>
    </source>
</reference>
<evidence type="ECO:0000313" key="8">
    <source>
        <dbReference type="Proteomes" id="UP000542353"/>
    </source>
</evidence>
<comment type="subcellular location">
    <subcellularLocation>
        <location evidence="1">Membrane</location>
        <topology evidence="1">Multi-pass membrane protein</topology>
    </subcellularLocation>
</comment>
<dbReference type="AlphaFoldDB" id="A0A7W8E0W4"/>
<feature type="transmembrane region" description="Helical" evidence="6">
    <location>
        <begin position="252"/>
        <end position="271"/>
    </location>
</feature>
<keyword evidence="5 6" id="KW-0472">Membrane</keyword>
<dbReference type="GO" id="GO:0033573">
    <property type="term" value="C:high-affinity iron permease complex"/>
    <property type="evidence" value="ECO:0007669"/>
    <property type="project" value="InterPro"/>
</dbReference>
<feature type="transmembrane region" description="Helical" evidence="6">
    <location>
        <begin position="154"/>
        <end position="175"/>
    </location>
</feature>
<dbReference type="RefSeq" id="WP_184258919.1">
    <property type="nucleotide sequence ID" value="NZ_JACHIH010000019.1"/>
</dbReference>
<dbReference type="EMBL" id="JACHIH010000019">
    <property type="protein sequence ID" value="MBB5048306.1"/>
    <property type="molecule type" value="Genomic_DNA"/>
</dbReference>
<dbReference type="GO" id="GO:0015093">
    <property type="term" value="F:ferrous iron transmembrane transporter activity"/>
    <property type="evidence" value="ECO:0007669"/>
    <property type="project" value="TreeGrafter"/>
</dbReference>
<feature type="transmembrane region" description="Helical" evidence="6">
    <location>
        <begin position="77"/>
        <end position="97"/>
    </location>
</feature>
<dbReference type="InterPro" id="IPR004923">
    <property type="entry name" value="FTR1/Fip1/EfeU"/>
</dbReference>
<dbReference type="Pfam" id="PF03239">
    <property type="entry name" value="FTR1"/>
    <property type="match status" value="1"/>
</dbReference>
<comment type="caution">
    <text evidence="7">The sequence shown here is derived from an EMBL/GenBank/DDBJ whole genome shotgun (WGS) entry which is preliminary data.</text>
</comment>
<dbReference type="PANTHER" id="PTHR31632:SF2">
    <property type="entry name" value="PLASMA MEMBRANE IRON PERMEASE"/>
    <property type="match status" value="1"/>
</dbReference>
<feature type="transmembrane region" description="Helical" evidence="6">
    <location>
        <begin position="187"/>
        <end position="207"/>
    </location>
</feature>
<sequence>MGGQLGNVAFVIWRESVEALLVIGILNAWLSRQQVDAARGKVYLWSGVAAGLLLSVLFGVVLVLFGETLPDEAQRAYQTGAVLIAAALIVQMVFWMRRHGRTLKRDIETSLQGAADRSNWWGVFVLALIAVAREGSETVVFLYGTLAAARTGEFMAPLLVAIVGFVLAIGTYYLLQVGSRIMSWRTFFGITEILLLFLAASLLVTGVDNLIDLGFLPTLSRRLWDSSAILPDSGPIGGLVGALTGYRARPDLMQVLVYAVYWGLIYWALFWPRPQAKTA</sequence>
<evidence type="ECO:0000256" key="6">
    <source>
        <dbReference type="SAM" id="Phobius"/>
    </source>
</evidence>
<evidence type="ECO:0000256" key="5">
    <source>
        <dbReference type="ARBA" id="ARBA00023136"/>
    </source>
</evidence>
<evidence type="ECO:0000256" key="1">
    <source>
        <dbReference type="ARBA" id="ARBA00004141"/>
    </source>
</evidence>
<dbReference type="Proteomes" id="UP000542353">
    <property type="component" value="Unassembled WGS sequence"/>
</dbReference>
<feature type="transmembrane region" description="Helical" evidence="6">
    <location>
        <begin position="42"/>
        <end position="65"/>
    </location>
</feature>
<evidence type="ECO:0000256" key="3">
    <source>
        <dbReference type="ARBA" id="ARBA00022692"/>
    </source>
</evidence>
<comment type="similarity">
    <text evidence="2">Belongs to the oxidase-dependent Fe transporter (OFeT) (TC 9.A.10.1) family.</text>
</comment>
<evidence type="ECO:0000256" key="2">
    <source>
        <dbReference type="ARBA" id="ARBA00008333"/>
    </source>
</evidence>
<evidence type="ECO:0000256" key="4">
    <source>
        <dbReference type="ARBA" id="ARBA00022989"/>
    </source>
</evidence>
<keyword evidence="8" id="KW-1185">Reference proteome</keyword>
<keyword evidence="4 6" id="KW-1133">Transmembrane helix</keyword>
<gene>
    <name evidence="7" type="ORF">HNR60_003069</name>
</gene>
<keyword evidence="3 6" id="KW-0812">Transmembrane</keyword>
<organism evidence="7 8">
    <name type="scientific">Rhodopseudomonas rhenobacensis</name>
    <dbReference type="NCBI Taxonomy" id="87461"/>
    <lineage>
        <taxon>Bacteria</taxon>
        <taxon>Pseudomonadati</taxon>
        <taxon>Pseudomonadota</taxon>
        <taxon>Alphaproteobacteria</taxon>
        <taxon>Hyphomicrobiales</taxon>
        <taxon>Nitrobacteraceae</taxon>
        <taxon>Rhodopseudomonas</taxon>
    </lineage>
</organism>
<proteinExistence type="inferred from homology"/>
<feature type="transmembrane region" description="Helical" evidence="6">
    <location>
        <begin position="118"/>
        <end position="134"/>
    </location>
</feature>